<feature type="compositionally biased region" description="Polar residues" evidence="1">
    <location>
        <begin position="141"/>
        <end position="155"/>
    </location>
</feature>
<gene>
    <name evidence="2" type="ORF">Tci_863397</name>
</gene>
<dbReference type="AlphaFoldDB" id="A0A699S239"/>
<proteinExistence type="predicted"/>
<organism evidence="2">
    <name type="scientific">Tanacetum cinerariifolium</name>
    <name type="common">Dalmatian daisy</name>
    <name type="synonym">Chrysanthemum cinerariifolium</name>
    <dbReference type="NCBI Taxonomy" id="118510"/>
    <lineage>
        <taxon>Eukaryota</taxon>
        <taxon>Viridiplantae</taxon>
        <taxon>Streptophyta</taxon>
        <taxon>Embryophyta</taxon>
        <taxon>Tracheophyta</taxon>
        <taxon>Spermatophyta</taxon>
        <taxon>Magnoliopsida</taxon>
        <taxon>eudicotyledons</taxon>
        <taxon>Gunneridae</taxon>
        <taxon>Pentapetalae</taxon>
        <taxon>asterids</taxon>
        <taxon>campanulids</taxon>
        <taxon>Asterales</taxon>
        <taxon>Asteraceae</taxon>
        <taxon>Asteroideae</taxon>
        <taxon>Anthemideae</taxon>
        <taxon>Anthemidinae</taxon>
        <taxon>Tanacetum</taxon>
    </lineage>
</organism>
<name>A0A699S239_TANCI</name>
<accession>A0A699S239</accession>
<evidence type="ECO:0000313" key="2">
    <source>
        <dbReference type="EMBL" id="GFC91427.1"/>
    </source>
</evidence>
<protein>
    <submittedName>
        <fullName evidence="2">Uncharacterized protein</fullName>
    </submittedName>
</protein>
<sequence>MARAVGWISCDQALISGITASKAPLGRLCSLPFSEWSLDSTSRPQPLRAFTLIGQSTKQMQCCYFVNNRIDRLRIRPSRQSCLKIPQQQPNGLRILSRTTRVAQIVTWPKLPSSAAKAGAEPCQQPKLPPKSIASQGEPRNWSTTAQAVSGLDQQ</sequence>
<evidence type="ECO:0000256" key="1">
    <source>
        <dbReference type="SAM" id="MobiDB-lite"/>
    </source>
</evidence>
<comment type="caution">
    <text evidence="2">The sequence shown here is derived from an EMBL/GenBank/DDBJ whole genome shotgun (WGS) entry which is preliminary data.</text>
</comment>
<feature type="region of interest" description="Disordered" evidence="1">
    <location>
        <begin position="116"/>
        <end position="155"/>
    </location>
</feature>
<reference evidence="2" key="1">
    <citation type="journal article" date="2019" name="Sci. Rep.">
        <title>Draft genome of Tanacetum cinerariifolium, the natural source of mosquito coil.</title>
        <authorList>
            <person name="Yamashiro T."/>
            <person name="Shiraishi A."/>
            <person name="Satake H."/>
            <person name="Nakayama K."/>
        </authorList>
    </citation>
    <scope>NUCLEOTIDE SEQUENCE</scope>
</reference>
<dbReference type="EMBL" id="BKCJ011131718">
    <property type="protein sequence ID" value="GFC91427.1"/>
    <property type="molecule type" value="Genomic_DNA"/>
</dbReference>